<organism evidence="1 2">
    <name type="scientific">Psilogramma increta granulovirus</name>
    <dbReference type="NCBI Taxonomy" id="2953508"/>
    <lineage>
        <taxon>Viruses</taxon>
        <taxon>Viruses incertae sedis</taxon>
        <taxon>Naldaviricetes</taxon>
        <taxon>Lefavirales</taxon>
        <taxon>Baculoviridae</taxon>
        <taxon>Betabaculovirus</taxon>
        <taxon>Betabaculovirus psincretae</taxon>
    </lineage>
</organism>
<accession>A0A977XVY1</accession>
<name>A0A977XVY1_9BBAC</name>
<dbReference type="Proteomes" id="UP001265762">
    <property type="component" value="Segment"/>
</dbReference>
<reference evidence="1" key="1">
    <citation type="journal article" date="2022" name="Virus Res.">
        <title>Genome analysis of Psilogramma increta granulovirus and its intrapopulation diversity.</title>
        <authorList>
            <person name="Zhang H."/>
            <person name="Li L."/>
            <person name="Chen B."/>
            <person name="Zuo Y."/>
            <person name="Wu W."/>
            <person name="Yuan M."/>
            <person name="Yang K."/>
        </authorList>
    </citation>
    <scope>NUCLEOTIDE SEQUENCE</scope>
    <source>
        <strain evidence="1">GZ</strain>
    </source>
</reference>
<evidence type="ECO:0000313" key="1">
    <source>
        <dbReference type="EMBL" id="UXX41856.1"/>
    </source>
</evidence>
<protein>
    <submittedName>
        <fullName evidence="1">Uncharacterized protein</fullName>
    </submittedName>
</protein>
<dbReference type="EMBL" id="ON803509">
    <property type="protein sequence ID" value="UXX41856.1"/>
    <property type="molecule type" value="Genomic_DNA"/>
</dbReference>
<evidence type="ECO:0000313" key="2">
    <source>
        <dbReference type="Proteomes" id="UP001265762"/>
    </source>
</evidence>
<keyword evidence="2" id="KW-1185">Reference proteome</keyword>
<sequence length="71" mass="8520">MIWFVLYKFYKTVNITTDNAHTSHVCFFLLMTHKIVIRTCKKLNVHALQNNLQIILQNALQKLNMSFFQKY</sequence>
<proteinExistence type="predicted"/>